<dbReference type="EMBL" id="JACEIK010004873">
    <property type="protein sequence ID" value="MCD9646632.1"/>
    <property type="molecule type" value="Genomic_DNA"/>
</dbReference>
<gene>
    <name evidence="2" type="ORF">HAX54_036641</name>
</gene>
<proteinExistence type="predicted"/>
<sequence length="124" mass="13912">ALVMTERLILNMVSSGNSDESDYEPLKRKSRGFGTPRPRVALLSCEAKKTSSHPSYGTELAIFPYEPVHVELPKVRNLDLLIESFQKEGLEFRLNYGAHIKILGEPADPYALTNIFPAPTWNPL</sequence>
<evidence type="ECO:0000313" key="2">
    <source>
        <dbReference type="EMBL" id="MCD9646632.1"/>
    </source>
</evidence>
<feature type="non-terminal residue" evidence="2">
    <location>
        <position position="1"/>
    </location>
</feature>
<protein>
    <submittedName>
        <fullName evidence="2">Uncharacterized protein</fullName>
    </submittedName>
</protein>
<evidence type="ECO:0000256" key="1">
    <source>
        <dbReference type="SAM" id="MobiDB-lite"/>
    </source>
</evidence>
<dbReference type="Proteomes" id="UP000823775">
    <property type="component" value="Unassembled WGS sequence"/>
</dbReference>
<comment type="caution">
    <text evidence="2">The sequence shown here is derived from an EMBL/GenBank/DDBJ whole genome shotgun (WGS) entry which is preliminary data.</text>
</comment>
<keyword evidence="3" id="KW-1185">Reference proteome</keyword>
<reference evidence="2 3" key="1">
    <citation type="journal article" date="2021" name="BMC Genomics">
        <title>Datura genome reveals duplications of psychoactive alkaloid biosynthetic genes and high mutation rate following tissue culture.</title>
        <authorList>
            <person name="Rajewski A."/>
            <person name="Carter-House D."/>
            <person name="Stajich J."/>
            <person name="Litt A."/>
        </authorList>
    </citation>
    <scope>NUCLEOTIDE SEQUENCE [LARGE SCALE GENOMIC DNA]</scope>
    <source>
        <strain evidence="2">AR-01</strain>
    </source>
</reference>
<evidence type="ECO:0000313" key="3">
    <source>
        <dbReference type="Proteomes" id="UP000823775"/>
    </source>
</evidence>
<accession>A0ABS8VJH7</accession>
<name>A0ABS8VJH7_DATST</name>
<feature type="region of interest" description="Disordered" evidence="1">
    <location>
        <begin position="15"/>
        <end position="34"/>
    </location>
</feature>
<organism evidence="2 3">
    <name type="scientific">Datura stramonium</name>
    <name type="common">Jimsonweed</name>
    <name type="synonym">Common thornapple</name>
    <dbReference type="NCBI Taxonomy" id="4076"/>
    <lineage>
        <taxon>Eukaryota</taxon>
        <taxon>Viridiplantae</taxon>
        <taxon>Streptophyta</taxon>
        <taxon>Embryophyta</taxon>
        <taxon>Tracheophyta</taxon>
        <taxon>Spermatophyta</taxon>
        <taxon>Magnoliopsida</taxon>
        <taxon>eudicotyledons</taxon>
        <taxon>Gunneridae</taxon>
        <taxon>Pentapetalae</taxon>
        <taxon>asterids</taxon>
        <taxon>lamiids</taxon>
        <taxon>Solanales</taxon>
        <taxon>Solanaceae</taxon>
        <taxon>Solanoideae</taxon>
        <taxon>Datureae</taxon>
        <taxon>Datura</taxon>
    </lineage>
</organism>